<reference evidence="1" key="1">
    <citation type="submission" date="2014-09" db="EMBL/GenBank/DDBJ databases">
        <authorList>
            <person name="Magalhaes I.L.F."/>
            <person name="Oliveira U."/>
            <person name="Santos F.R."/>
            <person name="Vidigal T.H.D.A."/>
            <person name="Brescovit A.D."/>
            <person name="Santos A.J."/>
        </authorList>
    </citation>
    <scope>NUCLEOTIDE SEQUENCE</scope>
    <source>
        <tissue evidence="1">Shoot tissue taken approximately 20 cm above the soil surface</tissue>
    </source>
</reference>
<proteinExistence type="predicted"/>
<sequence>MLQLPQEDVLGVAERHVCVPNVQRLQPPERLNSTGWQAGNICVPEAQILERDHLANALQVALLQASAAP</sequence>
<organism evidence="1">
    <name type="scientific">Arundo donax</name>
    <name type="common">Giant reed</name>
    <name type="synonym">Donax arundinaceus</name>
    <dbReference type="NCBI Taxonomy" id="35708"/>
    <lineage>
        <taxon>Eukaryota</taxon>
        <taxon>Viridiplantae</taxon>
        <taxon>Streptophyta</taxon>
        <taxon>Embryophyta</taxon>
        <taxon>Tracheophyta</taxon>
        <taxon>Spermatophyta</taxon>
        <taxon>Magnoliopsida</taxon>
        <taxon>Liliopsida</taxon>
        <taxon>Poales</taxon>
        <taxon>Poaceae</taxon>
        <taxon>PACMAD clade</taxon>
        <taxon>Arundinoideae</taxon>
        <taxon>Arundineae</taxon>
        <taxon>Arundo</taxon>
    </lineage>
</organism>
<evidence type="ECO:0000313" key="1">
    <source>
        <dbReference type="EMBL" id="JAE18874.1"/>
    </source>
</evidence>
<name>A0A0A9REW9_ARUDO</name>
<reference evidence="1" key="2">
    <citation type="journal article" date="2015" name="Data Brief">
        <title>Shoot transcriptome of the giant reed, Arundo donax.</title>
        <authorList>
            <person name="Barrero R.A."/>
            <person name="Guerrero F.D."/>
            <person name="Moolhuijzen P."/>
            <person name="Goolsby J.A."/>
            <person name="Tidwell J."/>
            <person name="Bellgard S.E."/>
            <person name="Bellgard M.I."/>
        </authorList>
    </citation>
    <scope>NUCLEOTIDE SEQUENCE</scope>
    <source>
        <tissue evidence="1">Shoot tissue taken approximately 20 cm above the soil surface</tissue>
    </source>
</reference>
<dbReference type="AlphaFoldDB" id="A0A0A9REW9"/>
<dbReference type="EMBL" id="GBRH01179022">
    <property type="protein sequence ID" value="JAE18874.1"/>
    <property type="molecule type" value="Transcribed_RNA"/>
</dbReference>
<protein>
    <submittedName>
        <fullName evidence="1">Uncharacterized protein</fullName>
    </submittedName>
</protein>
<accession>A0A0A9REW9</accession>